<evidence type="ECO:0000256" key="1">
    <source>
        <dbReference type="SAM" id="Phobius"/>
    </source>
</evidence>
<name>A0A8B8CJP6_CRAVI</name>
<accession>A0A8B8CJP6</accession>
<dbReference type="OrthoDB" id="6081420at2759"/>
<evidence type="ECO:0000256" key="2">
    <source>
        <dbReference type="SAM" id="SignalP"/>
    </source>
</evidence>
<keyword evidence="1" id="KW-1133">Transmembrane helix</keyword>
<keyword evidence="3" id="KW-1185">Reference proteome</keyword>
<dbReference type="RefSeq" id="XP_022316062.1">
    <property type="nucleotide sequence ID" value="XM_022460354.1"/>
</dbReference>
<reference evidence="3" key="1">
    <citation type="submission" date="2024-06" db="UniProtKB">
        <authorList>
            <consortium name="RefSeq"/>
        </authorList>
    </citation>
    <scope>NUCLEOTIDE SEQUENCE [LARGE SCALE GENOMIC DNA]</scope>
</reference>
<keyword evidence="1" id="KW-0812">Transmembrane</keyword>
<protein>
    <submittedName>
        <fullName evidence="4">Uncharacterized protein LOC111119833 isoform X1</fullName>
    </submittedName>
</protein>
<dbReference type="KEGG" id="cvn:111119833"/>
<evidence type="ECO:0000313" key="4">
    <source>
        <dbReference type="RefSeq" id="XP_022316062.1"/>
    </source>
</evidence>
<evidence type="ECO:0000313" key="3">
    <source>
        <dbReference type="Proteomes" id="UP000694844"/>
    </source>
</evidence>
<sequence>MEGLKTSSLCSLLFFVVATTSLEIKTQHFREKHLVDQLDKVREKLQDLSASVDTLRTFTQREACALSLNVDICTEKFIEGTADRQSDLHSLVEGNPGKRRQKRRADESLDLFVEDLMRKNSALQSIQQILNNVSQKVHQEKKRSCTLNLVLYCLNLLLYCLNLILYSLNPILYCYVLGREAVRRTLYYIV</sequence>
<proteinExistence type="predicted"/>
<feature type="transmembrane region" description="Helical" evidence="1">
    <location>
        <begin position="149"/>
        <end position="176"/>
    </location>
</feature>
<dbReference type="AlphaFoldDB" id="A0A8B8CJP6"/>
<organism evidence="3 4">
    <name type="scientific">Crassostrea virginica</name>
    <name type="common">Eastern oyster</name>
    <dbReference type="NCBI Taxonomy" id="6565"/>
    <lineage>
        <taxon>Eukaryota</taxon>
        <taxon>Metazoa</taxon>
        <taxon>Spiralia</taxon>
        <taxon>Lophotrochozoa</taxon>
        <taxon>Mollusca</taxon>
        <taxon>Bivalvia</taxon>
        <taxon>Autobranchia</taxon>
        <taxon>Pteriomorphia</taxon>
        <taxon>Ostreida</taxon>
        <taxon>Ostreoidea</taxon>
        <taxon>Ostreidae</taxon>
        <taxon>Crassostrea</taxon>
    </lineage>
</organism>
<gene>
    <name evidence="4" type="primary">LOC111119833</name>
</gene>
<reference evidence="4" key="2">
    <citation type="submission" date="2025-08" db="UniProtKB">
        <authorList>
            <consortium name="RefSeq"/>
        </authorList>
    </citation>
    <scope>IDENTIFICATION</scope>
    <source>
        <tissue evidence="4">Whole sample</tissue>
    </source>
</reference>
<feature type="chain" id="PRO_5034137214" evidence="2">
    <location>
        <begin position="22"/>
        <end position="190"/>
    </location>
</feature>
<keyword evidence="1" id="KW-0472">Membrane</keyword>
<keyword evidence="2" id="KW-0732">Signal</keyword>
<dbReference type="Proteomes" id="UP000694844">
    <property type="component" value="Chromosome 1"/>
</dbReference>
<feature type="signal peptide" evidence="2">
    <location>
        <begin position="1"/>
        <end position="21"/>
    </location>
</feature>
<dbReference type="GeneID" id="111119833"/>